<dbReference type="KEGG" id="acan:ACA1_142290"/>
<dbReference type="RefSeq" id="XP_004349626.1">
    <property type="nucleotide sequence ID" value="XM_004349576.1"/>
</dbReference>
<organism evidence="2 3">
    <name type="scientific">Acanthamoeba castellanii (strain ATCC 30010 / Neff)</name>
    <dbReference type="NCBI Taxonomy" id="1257118"/>
    <lineage>
        <taxon>Eukaryota</taxon>
        <taxon>Amoebozoa</taxon>
        <taxon>Discosea</taxon>
        <taxon>Longamoebia</taxon>
        <taxon>Centramoebida</taxon>
        <taxon>Acanthamoebidae</taxon>
        <taxon>Acanthamoeba</taxon>
    </lineage>
</organism>
<feature type="compositionally biased region" description="Low complexity" evidence="1">
    <location>
        <begin position="386"/>
        <end position="406"/>
    </location>
</feature>
<feature type="compositionally biased region" description="Basic and acidic residues" evidence="1">
    <location>
        <begin position="354"/>
        <end position="377"/>
    </location>
</feature>
<dbReference type="Pfam" id="PF13350">
    <property type="entry name" value="Y_phosphatase3"/>
    <property type="match status" value="1"/>
</dbReference>
<dbReference type="GO" id="GO:0004721">
    <property type="term" value="F:phosphoprotein phosphatase activity"/>
    <property type="evidence" value="ECO:0007669"/>
    <property type="project" value="InterPro"/>
</dbReference>
<dbReference type="PROSITE" id="PS00383">
    <property type="entry name" value="TYR_PHOSPHATASE_1"/>
    <property type="match status" value="1"/>
</dbReference>
<keyword evidence="3" id="KW-1185">Reference proteome</keyword>
<proteinExistence type="predicted"/>
<dbReference type="AlphaFoldDB" id="L8HCR5"/>
<feature type="region of interest" description="Disordered" evidence="1">
    <location>
        <begin position="328"/>
        <end position="425"/>
    </location>
</feature>
<protein>
    <recommendedName>
        <fullName evidence="4">Tyrosine specific protein phosphatases domain-containing protein</fullName>
    </recommendedName>
</protein>
<dbReference type="PANTHER" id="PTHR31126:SF1">
    <property type="entry name" value="TYROSINE SPECIFIC PROTEIN PHOSPHATASES DOMAIN-CONTAINING PROTEIN"/>
    <property type="match status" value="1"/>
</dbReference>
<evidence type="ECO:0000313" key="3">
    <source>
        <dbReference type="Proteomes" id="UP000011083"/>
    </source>
</evidence>
<dbReference type="PANTHER" id="PTHR31126">
    <property type="entry name" value="TYROSINE-PROTEIN PHOSPHATASE"/>
    <property type="match status" value="1"/>
</dbReference>
<dbReference type="VEuPathDB" id="AmoebaDB:ACA1_142290"/>
<dbReference type="OrthoDB" id="17139at2759"/>
<feature type="compositionally biased region" description="Low complexity" evidence="1">
    <location>
        <begin position="465"/>
        <end position="476"/>
    </location>
</feature>
<gene>
    <name evidence="2" type="ORF">ACA1_142290</name>
</gene>
<dbReference type="EMBL" id="KB007883">
    <property type="protein sequence ID" value="ELR22538.1"/>
    <property type="molecule type" value="Genomic_DNA"/>
</dbReference>
<feature type="region of interest" description="Disordered" evidence="1">
    <location>
        <begin position="513"/>
        <end position="558"/>
    </location>
</feature>
<feature type="compositionally biased region" description="Basic and acidic residues" evidence="1">
    <location>
        <begin position="452"/>
        <end position="464"/>
    </location>
</feature>
<dbReference type="STRING" id="1257118.L8HCR5"/>
<dbReference type="GeneID" id="14923480"/>
<name>L8HCR5_ACACF</name>
<feature type="compositionally biased region" description="Low complexity" evidence="1">
    <location>
        <begin position="539"/>
        <end position="558"/>
    </location>
</feature>
<feature type="compositionally biased region" description="Basic and acidic residues" evidence="1">
    <location>
        <begin position="490"/>
        <end position="500"/>
    </location>
</feature>
<dbReference type="SUPFAM" id="SSF52799">
    <property type="entry name" value="(Phosphotyrosine protein) phosphatases II"/>
    <property type="match status" value="1"/>
</dbReference>
<evidence type="ECO:0008006" key="4">
    <source>
        <dbReference type="Google" id="ProtNLM"/>
    </source>
</evidence>
<dbReference type="Gene3D" id="3.90.190.10">
    <property type="entry name" value="Protein tyrosine phosphatase superfamily"/>
    <property type="match status" value="1"/>
</dbReference>
<reference evidence="2 3" key="1">
    <citation type="journal article" date="2013" name="Genome Biol.">
        <title>Genome of Acanthamoeba castellanii highlights extensive lateral gene transfer and early evolution of tyrosine kinase signaling.</title>
        <authorList>
            <person name="Clarke M."/>
            <person name="Lohan A.J."/>
            <person name="Liu B."/>
            <person name="Lagkouvardos I."/>
            <person name="Roy S."/>
            <person name="Zafar N."/>
            <person name="Bertelli C."/>
            <person name="Schilde C."/>
            <person name="Kianianmomeni A."/>
            <person name="Burglin T.R."/>
            <person name="Frech C."/>
            <person name="Turcotte B."/>
            <person name="Kopec K.O."/>
            <person name="Synnott J.M."/>
            <person name="Choo C."/>
            <person name="Paponov I."/>
            <person name="Finkler A."/>
            <person name="Soon Heng Tan C."/>
            <person name="Hutchins A.P."/>
            <person name="Weinmeier T."/>
            <person name="Rattei T."/>
            <person name="Chu J.S."/>
            <person name="Gimenez G."/>
            <person name="Irimia M."/>
            <person name="Rigden D.J."/>
            <person name="Fitzpatrick D.A."/>
            <person name="Lorenzo-Morales J."/>
            <person name="Bateman A."/>
            <person name="Chiu C.H."/>
            <person name="Tang P."/>
            <person name="Hegemann P."/>
            <person name="Fromm H."/>
            <person name="Raoult D."/>
            <person name="Greub G."/>
            <person name="Miranda-Saavedra D."/>
            <person name="Chen N."/>
            <person name="Nash P."/>
            <person name="Ginger M.L."/>
            <person name="Horn M."/>
            <person name="Schaap P."/>
            <person name="Caler L."/>
            <person name="Loftus B."/>
        </authorList>
    </citation>
    <scope>NUCLEOTIDE SEQUENCE [LARGE SCALE GENOMIC DNA]</scope>
    <source>
        <strain evidence="2 3">Neff</strain>
    </source>
</reference>
<dbReference type="InterPro" id="IPR016130">
    <property type="entry name" value="Tyr_Pase_AS"/>
</dbReference>
<evidence type="ECO:0000256" key="1">
    <source>
        <dbReference type="SAM" id="MobiDB-lite"/>
    </source>
</evidence>
<dbReference type="Proteomes" id="UP000011083">
    <property type="component" value="Unassembled WGS sequence"/>
</dbReference>
<dbReference type="InterPro" id="IPR026893">
    <property type="entry name" value="Tyr/Ser_Pase_IphP-type"/>
</dbReference>
<accession>L8HCR5</accession>
<feature type="region of interest" description="Disordered" evidence="1">
    <location>
        <begin position="452"/>
        <end position="500"/>
    </location>
</feature>
<evidence type="ECO:0000313" key="2">
    <source>
        <dbReference type="EMBL" id="ELR22538.1"/>
    </source>
</evidence>
<dbReference type="InterPro" id="IPR029021">
    <property type="entry name" value="Prot-tyrosine_phosphatase-like"/>
</dbReference>
<sequence length="655" mass="72509">MEKKEEPMPVFEQECSYDEENALLICNIKPILFNCRDLATASTSKRLQAGLVWRSAATCRGFPDVTKDDVHKILTWWIKGARIRTIVDLRSRGEKRADPFDMLVERAFPTVQDSRIIGTARRKRFTCNLMNTRMMLEGFLLPSPSDVKPGPTSTGRKHAAMTTFVQEVMNPGGLTRYSILLLIFSQPTLLKIMRICSDPRNHPVLFHCSSGKDRTGLIAALILATCGLSDEEIFDDYEKSQTYLAPCMHLIQIEDRSKGLDPEFDGTPRYVIKRTFKWIRKLWGTIDRYLNYIGFTYVEQKRLSQVMLHGNKELETFKREEQLLLHNFQSPRQQQQRHPLRPGLHTRSQSLPKIDFDHHRLAATSADERESSDESAHGHRRRTAIPRRTTTATAHARPTLHTLAAAGSTRSDDDEGEGLTGDILPPIGDLSELLGEEGRRQIAELLAAELREEEKEKEKEKEAKPATSSASTAPAPVDGGGGGLLPTTDHQMERERQEQEQRLMDLKARFHLASPAPLTRNNANTTPEEDATDGGGGSAATDTATATTTTTTTSTALATHFPLPSSSLFEGDSSSSEEVLPDMSLSSSASHDIADMVMLRRASLALPVALADGHAREHAAHLTAGLAGAVAAHLAIDHAPLLVLLVSSPVTRWDV</sequence>